<dbReference type="AlphaFoldDB" id="A0A8H5CQ63"/>
<comment type="similarity">
    <text evidence="4">In the N-terminal section; belongs to the cytochrome P450 family.</text>
</comment>
<evidence type="ECO:0000256" key="16">
    <source>
        <dbReference type="ARBA" id="ARBA00049342"/>
    </source>
</evidence>
<evidence type="ECO:0000256" key="6">
    <source>
        <dbReference type="ARBA" id="ARBA00022617"/>
    </source>
</evidence>
<keyword evidence="11" id="KW-0521">NADP</keyword>
<evidence type="ECO:0000313" key="21">
    <source>
        <dbReference type="Proteomes" id="UP000559256"/>
    </source>
</evidence>
<dbReference type="FunFam" id="1.10.630.10:FF:000040">
    <property type="entry name" value="Bifunctional cytochrome P450/NADPH--P450 reductase"/>
    <property type="match status" value="1"/>
</dbReference>
<dbReference type="InterPro" id="IPR023206">
    <property type="entry name" value="Bifunctional_P450_P450_red"/>
</dbReference>
<keyword evidence="7" id="KW-0285">Flavoprotein</keyword>
<dbReference type="InterPro" id="IPR023173">
    <property type="entry name" value="NADPH_Cyt_P450_Rdtase_alpha"/>
</dbReference>
<comment type="cofactor">
    <cofactor evidence="3">
        <name>FAD</name>
        <dbReference type="ChEBI" id="CHEBI:57692"/>
    </cofactor>
</comment>
<proteinExistence type="inferred from homology"/>
<evidence type="ECO:0000256" key="15">
    <source>
        <dbReference type="ARBA" id="ARBA00047827"/>
    </source>
</evidence>
<evidence type="ECO:0008006" key="22">
    <source>
        <dbReference type="Google" id="ProtNLM"/>
    </source>
</evidence>
<feature type="binding site" description="axial binding residue" evidence="17">
    <location>
        <position position="402"/>
    </location>
    <ligand>
        <name>heme</name>
        <dbReference type="ChEBI" id="CHEBI:30413"/>
    </ligand>
    <ligandPart>
        <name>Fe</name>
        <dbReference type="ChEBI" id="CHEBI:18248"/>
    </ligandPart>
</feature>
<evidence type="ECO:0000313" key="20">
    <source>
        <dbReference type="EMBL" id="KAF5345061.1"/>
    </source>
</evidence>
<dbReference type="GO" id="GO:0020037">
    <property type="term" value="F:heme binding"/>
    <property type="evidence" value="ECO:0007669"/>
    <property type="project" value="InterPro"/>
</dbReference>
<evidence type="ECO:0000256" key="4">
    <source>
        <dbReference type="ARBA" id="ARBA00010018"/>
    </source>
</evidence>
<name>A0A8H5CQ63_9AGAR</name>
<dbReference type="InterPro" id="IPR001128">
    <property type="entry name" value="Cyt_P450"/>
</dbReference>
<feature type="domain" description="FAD-binding FR-type" evidence="19">
    <location>
        <begin position="676"/>
        <end position="907"/>
    </location>
</feature>
<keyword evidence="10" id="KW-0274">FAD</keyword>
<feature type="domain" description="Flavodoxin-like" evidence="18">
    <location>
        <begin position="499"/>
        <end position="639"/>
    </location>
</feature>
<evidence type="ECO:0000256" key="5">
    <source>
        <dbReference type="ARBA" id="ARBA00022448"/>
    </source>
</evidence>
<dbReference type="Pfam" id="PF00175">
    <property type="entry name" value="NAD_binding_1"/>
    <property type="match status" value="1"/>
</dbReference>
<dbReference type="Gene3D" id="2.40.30.10">
    <property type="entry name" value="Translation factors"/>
    <property type="match status" value="1"/>
</dbReference>
<comment type="caution">
    <text evidence="20">The sequence shown here is derived from an EMBL/GenBank/DDBJ whole genome shotgun (WGS) entry which is preliminary data.</text>
</comment>
<dbReference type="GO" id="GO:0005506">
    <property type="term" value="F:iron ion binding"/>
    <property type="evidence" value="ECO:0007669"/>
    <property type="project" value="InterPro"/>
</dbReference>
<dbReference type="CDD" id="cd06206">
    <property type="entry name" value="bifunctional_CYPOR"/>
    <property type="match status" value="1"/>
</dbReference>
<dbReference type="SUPFAM" id="SSF52218">
    <property type="entry name" value="Flavoproteins"/>
    <property type="match status" value="1"/>
</dbReference>
<comment type="cofactor">
    <cofactor evidence="2 17">
        <name>heme</name>
        <dbReference type="ChEBI" id="CHEBI:30413"/>
    </cofactor>
</comment>
<dbReference type="Pfam" id="PF00067">
    <property type="entry name" value="p450"/>
    <property type="match status" value="1"/>
</dbReference>
<dbReference type="InterPro" id="IPR017972">
    <property type="entry name" value="Cyt_P450_CS"/>
</dbReference>
<keyword evidence="12" id="KW-0560">Oxidoreductase</keyword>
<keyword evidence="21" id="KW-1185">Reference proteome</keyword>
<dbReference type="PIRSF" id="PIRSF000209">
    <property type="entry name" value="Bifunctional_P450_P450R"/>
    <property type="match status" value="1"/>
</dbReference>
<keyword evidence="14" id="KW-0503">Monooxygenase</keyword>
<dbReference type="InterPro" id="IPR039261">
    <property type="entry name" value="FNR_nucleotide-bd"/>
</dbReference>
<keyword evidence="5" id="KW-0813">Transport</keyword>
<organism evidence="20 21">
    <name type="scientific">Tetrapyrgos nigripes</name>
    <dbReference type="NCBI Taxonomy" id="182062"/>
    <lineage>
        <taxon>Eukaryota</taxon>
        <taxon>Fungi</taxon>
        <taxon>Dikarya</taxon>
        <taxon>Basidiomycota</taxon>
        <taxon>Agaricomycotina</taxon>
        <taxon>Agaricomycetes</taxon>
        <taxon>Agaricomycetidae</taxon>
        <taxon>Agaricales</taxon>
        <taxon>Marasmiineae</taxon>
        <taxon>Marasmiaceae</taxon>
        <taxon>Tetrapyrgos</taxon>
    </lineage>
</organism>
<dbReference type="FunFam" id="2.40.30.10:FF:000198">
    <property type="entry name" value="Bifunctional cytochrome P450/NADPH--P450 reductase"/>
    <property type="match status" value="1"/>
</dbReference>
<evidence type="ECO:0000256" key="17">
    <source>
        <dbReference type="PIRSR" id="PIRSR000209-1"/>
    </source>
</evidence>
<keyword evidence="8" id="KW-0288">FMN</keyword>
<dbReference type="GO" id="GO:0050660">
    <property type="term" value="F:flavin adenine dinucleotide binding"/>
    <property type="evidence" value="ECO:0007669"/>
    <property type="project" value="TreeGrafter"/>
</dbReference>
<gene>
    <name evidence="20" type="ORF">D9758_010458</name>
</gene>
<reference evidence="20 21" key="1">
    <citation type="journal article" date="2020" name="ISME J.">
        <title>Uncovering the hidden diversity of litter-decomposition mechanisms in mushroom-forming fungi.</title>
        <authorList>
            <person name="Floudas D."/>
            <person name="Bentzer J."/>
            <person name="Ahren D."/>
            <person name="Johansson T."/>
            <person name="Persson P."/>
            <person name="Tunlid A."/>
        </authorList>
    </citation>
    <scope>NUCLEOTIDE SEQUENCE [LARGE SCALE GENOMIC DNA]</scope>
    <source>
        <strain evidence="20 21">CBS 291.85</strain>
    </source>
</reference>
<dbReference type="GO" id="GO:0003958">
    <property type="term" value="F:NADPH-hemoprotein reductase activity"/>
    <property type="evidence" value="ECO:0007669"/>
    <property type="project" value="UniProtKB-EC"/>
</dbReference>
<dbReference type="PANTHER" id="PTHR19384:SF127">
    <property type="entry name" value="BIFUNCTIONAL CYTOCHROME P450_NADPH--P450 REDUCTASE"/>
    <property type="match status" value="1"/>
</dbReference>
<dbReference type="InterPro" id="IPR017927">
    <property type="entry name" value="FAD-bd_FR_type"/>
</dbReference>
<dbReference type="InterPro" id="IPR008254">
    <property type="entry name" value="Flavodoxin/NO_synth"/>
</dbReference>
<dbReference type="EMBL" id="JAACJM010000115">
    <property type="protein sequence ID" value="KAF5345061.1"/>
    <property type="molecule type" value="Genomic_DNA"/>
</dbReference>
<dbReference type="Pfam" id="PF00258">
    <property type="entry name" value="Flavodoxin_1"/>
    <property type="match status" value="1"/>
</dbReference>
<dbReference type="InterPro" id="IPR017938">
    <property type="entry name" value="Riboflavin_synthase-like_b-brl"/>
</dbReference>
<dbReference type="Gene3D" id="3.40.50.80">
    <property type="entry name" value="Nucleotide-binding domain of ferredoxin-NADP reductase (FNR) module"/>
    <property type="match status" value="1"/>
</dbReference>
<dbReference type="SUPFAM" id="SSF52343">
    <property type="entry name" value="Ferredoxin reductase-like, C-terminal NADP-linked domain"/>
    <property type="match status" value="1"/>
</dbReference>
<dbReference type="OrthoDB" id="1470350at2759"/>
<evidence type="ECO:0000256" key="11">
    <source>
        <dbReference type="ARBA" id="ARBA00022857"/>
    </source>
</evidence>
<protein>
    <recommendedName>
        <fullName evidence="22">Cytochrome P450</fullName>
    </recommendedName>
</protein>
<dbReference type="InterPro" id="IPR001433">
    <property type="entry name" value="OxRdtase_FAD/NAD-bd"/>
</dbReference>
<evidence type="ECO:0000256" key="10">
    <source>
        <dbReference type="ARBA" id="ARBA00022827"/>
    </source>
</evidence>
<evidence type="ECO:0000256" key="13">
    <source>
        <dbReference type="ARBA" id="ARBA00023004"/>
    </source>
</evidence>
<keyword evidence="6 17" id="KW-0349">Heme</keyword>
<dbReference type="PRINTS" id="PR00463">
    <property type="entry name" value="EP450I"/>
</dbReference>
<dbReference type="InterPro" id="IPR002401">
    <property type="entry name" value="Cyt_P450_E_grp-I"/>
</dbReference>
<evidence type="ECO:0000256" key="8">
    <source>
        <dbReference type="ARBA" id="ARBA00022643"/>
    </source>
</evidence>
<keyword evidence="13 17" id="KW-0408">Iron</keyword>
<comment type="catalytic activity">
    <reaction evidence="15">
        <text>an organic molecule + reduced [NADPH--hemoprotein reductase] + O2 = an alcohol + oxidized [NADPH--hemoprotein reductase] + H2O + H(+)</text>
        <dbReference type="Rhea" id="RHEA:17149"/>
        <dbReference type="Rhea" id="RHEA-COMP:11964"/>
        <dbReference type="Rhea" id="RHEA-COMP:11965"/>
        <dbReference type="ChEBI" id="CHEBI:15377"/>
        <dbReference type="ChEBI" id="CHEBI:15378"/>
        <dbReference type="ChEBI" id="CHEBI:15379"/>
        <dbReference type="ChEBI" id="CHEBI:30879"/>
        <dbReference type="ChEBI" id="CHEBI:57618"/>
        <dbReference type="ChEBI" id="CHEBI:58210"/>
        <dbReference type="ChEBI" id="CHEBI:142491"/>
        <dbReference type="EC" id="1.14.14.1"/>
    </reaction>
</comment>
<dbReference type="PROSITE" id="PS51384">
    <property type="entry name" value="FAD_FR"/>
    <property type="match status" value="1"/>
</dbReference>
<dbReference type="InterPro" id="IPR003097">
    <property type="entry name" value="CysJ-like_FAD-binding"/>
</dbReference>
<evidence type="ECO:0000256" key="14">
    <source>
        <dbReference type="ARBA" id="ARBA00023033"/>
    </source>
</evidence>
<dbReference type="Gene3D" id="1.10.630.10">
    <property type="entry name" value="Cytochrome P450"/>
    <property type="match status" value="1"/>
</dbReference>
<evidence type="ECO:0000256" key="12">
    <source>
        <dbReference type="ARBA" id="ARBA00023002"/>
    </source>
</evidence>
<evidence type="ECO:0000256" key="7">
    <source>
        <dbReference type="ARBA" id="ARBA00022630"/>
    </source>
</evidence>
<dbReference type="Gene3D" id="1.20.990.10">
    <property type="entry name" value="NADPH-cytochrome p450 Reductase, Chain A, domain 3"/>
    <property type="match status" value="1"/>
</dbReference>
<dbReference type="GO" id="GO:0010181">
    <property type="term" value="F:FMN binding"/>
    <property type="evidence" value="ECO:0007669"/>
    <property type="project" value="InterPro"/>
</dbReference>
<dbReference type="PROSITE" id="PS00086">
    <property type="entry name" value="CYTOCHROME_P450"/>
    <property type="match status" value="1"/>
</dbReference>
<evidence type="ECO:0000256" key="3">
    <source>
        <dbReference type="ARBA" id="ARBA00001974"/>
    </source>
</evidence>
<keyword evidence="9 17" id="KW-0479">Metal-binding</keyword>
<dbReference type="PRINTS" id="PR00385">
    <property type="entry name" value="P450"/>
</dbReference>
<dbReference type="InterPro" id="IPR036396">
    <property type="entry name" value="Cyt_P450_sf"/>
</dbReference>
<dbReference type="GO" id="GO:0070330">
    <property type="term" value="F:aromatase activity"/>
    <property type="evidence" value="ECO:0007669"/>
    <property type="project" value="InterPro"/>
</dbReference>
<sequence>MSVPIPQPPRIPFIGNVHQMDTDVPINGFMLLAKQYGEIFRIDILGRGSVSINTYALQQELSDEKRFRKFLGGAMVEARALGGDGLFTAFDEEPNWGIAHRLLMPAFNAIAIRDMFNDMQDLCDQLLLKWERFGPEHIIEPTEDYTRAALDTLALCTMSLRLNSFYTDDQPKFGTAVSDFIKECFFRANRPSILQAMMTGTNHKFYEDRQYLWSVAENIFKERKANPIAKKDLLNIMLHSEDSKTGQRLSDDAIIKNLLTFLVAGHETSSGMLSFMTYYLLRNPSTWRKLQQEVDEVTGGQRVQVHHLGKFHYLEAVMRESLRLAPTAPARAVTPREDVVLNGKYSVKAGTPCVIQAWLTHRDPAVWGPDANEFRPERMMDGKFEALPPNAWQPFGFGTRACIGRPFAWQEVLLIMSSVAQKFDLSLADPSYLLDLKQELSVKPRGLQIRARLRTSGPHLYASPSSQLLPRAAQSWSNYAKSSNHVEQSNHAGTSLVPMYTLYGSNTGTSEAFAQRIANSAPAYGFAAKLGTLDSATGNLPTDGPIVIVTASYEGLPADNAAQFIDWLTSLESNQLKGVRFAIFGCGHSDWVKTLHKIPLLCDRLLESHGGERLLAPGLGLSGKGNFFEVFDEFESNLWKVLSEKYVVTQSHFASIGFEITPVDTVATRANTLRQPDTALGTVKVNRLLTQPGHAIKRHIEFELPAGMTYRTGDYLSILPQNPPRDVQRVLTRFNVSNEQMVVLSSVGPTSLPTDQPVSLYQILLGYVELSQPATTQDLRIMSDVATTDSTRTALKEMRSSYQAKILAPRLSVLDILEKYPSSDIKLSLGIFLRMLPSMRIRQYSISSSPLWNPQHATLSISVLESPSLADKNKVFLGVGSNYLSKLSAGDRVQMSVRASHGGFHPPEDPSTPIIAFAAGSGLAPIRGFIEERAMQKRSGRDVGKIMLFFGCRDPEGDYIYKEQLDEWVELGVLDVRPAFSRAPEKSSSCKYVQDRLWENRDDVVDLFEDNAQVFICGSSRVAKGVMSKWAEILQSNDPSLSAEEATKRLEETMQGRYATDVFDV</sequence>
<dbReference type="Gene3D" id="3.40.50.360">
    <property type="match status" value="1"/>
</dbReference>
<evidence type="ECO:0000256" key="2">
    <source>
        <dbReference type="ARBA" id="ARBA00001971"/>
    </source>
</evidence>
<evidence type="ECO:0000256" key="1">
    <source>
        <dbReference type="ARBA" id="ARBA00001917"/>
    </source>
</evidence>
<comment type="catalytic activity">
    <reaction evidence="16">
        <text>2 oxidized [cytochrome P450] + NADPH = 2 reduced [cytochrome P450] + NADP(+) + H(+)</text>
        <dbReference type="Rhea" id="RHEA:24040"/>
        <dbReference type="Rhea" id="RHEA-COMP:14627"/>
        <dbReference type="Rhea" id="RHEA-COMP:14628"/>
        <dbReference type="ChEBI" id="CHEBI:15378"/>
        <dbReference type="ChEBI" id="CHEBI:55376"/>
        <dbReference type="ChEBI" id="CHEBI:57783"/>
        <dbReference type="ChEBI" id="CHEBI:58349"/>
        <dbReference type="ChEBI" id="CHEBI:60344"/>
        <dbReference type="EC" id="1.6.2.4"/>
    </reaction>
</comment>
<dbReference type="SUPFAM" id="SSF48264">
    <property type="entry name" value="Cytochrome P450"/>
    <property type="match status" value="1"/>
</dbReference>
<dbReference type="GO" id="GO:0005829">
    <property type="term" value="C:cytosol"/>
    <property type="evidence" value="ECO:0007669"/>
    <property type="project" value="TreeGrafter"/>
</dbReference>
<accession>A0A8H5CQ63</accession>
<comment type="cofactor">
    <cofactor evidence="1">
        <name>FMN</name>
        <dbReference type="ChEBI" id="CHEBI:58210"/>
    </cofactor>
</comment>
<dbReference type="SUPFAM" id="SSF63380">
    <property type="entry name" value="Riboflavin synthase domain-like"/>
    <property type="match status" value="1"/>
</dbReference>
<dbReference type="Pfam" id="PF00667">
    <property type="entry name" value="FAD_binding_1"/>
    <property type="match status" value="1"/>
</dbReference>
<evidence type="ECO:0000259" key="19">
    <source>
        <dbReference type="PROSITE" id="PS51384"/>
    </source>
</evidence>
<evidence type="ECO:0000259" key="18">
    <source>
        <dbReference type="PROSITE" id="PS50902"/>
    </source>
</evidence>
<dbReference type="Proteomes" id="UP000559256">
    <property type="component" value="Unassembled WGS sequence"/>
</dbReference>
<dbReference type="PROSITE" id="PS50902">
    <property type="entry name" value="FLAVODOXIN_LIKE"/>
    <property type="match status" value="1"/>
</dbReference>
<dbReference type="PANTHER" id="PTHR19384">
    <property type="entry name" value="NITRIC OXIDE SYNTHASE-RELATED"/>
    <property type="match status" value="1"/>
</dbReference>
<dbReference type="CDD" id="cd11068">
    <property type="entry name" value="CYP120A1"/>
    <property type="match status" value="1"/>
</dbReference>
<evidence type="ECO:0000256" key="9">
    <source>
        <dbReference type="ARBA" id="ARBA00022723"/>
    </source>
</evidence>
<dbReference type="InterPro" id="IPR029039">
    <property type="entry name" value="Flavoprotein-like_sf"/>
</dbReference>